<evidence type="ECO:0000256" key="6">
    <source>
        <dbReference type="SAM" id="Phobius"/>
    </source>
</evidence>
<feature type="transmembrane region" description="Helical" evidence="6">
    <location>
        <begin position="96"/>
        <end position="117"/>
    </location>
</feature>
<feature type="transmembrane region" description="Helical" evidence="6">
    <location>
        <begin position="318"/>
        <end position="340"/>
    </location>
</feature>
<keyword evidence="3 6" id="KW-1133">Transmembrane helix</keyword>
<sequence length="495" mass="55212">MATTKEKDYLSCPSTSNDEQSNIESNNQSIVSSATTTTTRTYKVYPRRFAILTIFCICSLSSGFQWIEYVIIQNIIVRYYNESLPGDDEAKNNAVTWTSLSYMVTYIPLMFPAMWLLDRYGLKITCSTGAFLNCLGAIIKCFSVGTNLWWIAFTGQMICACAQSFTLGIPPYLAATWFSSDSVSTVTAIAVFGNQVGIALGFFIPTILVPDVQDIALIGERLRLLYYSVAFICLVCFISMIIVFRPRPPTPPSRAQEMALQTSEQNYLQTLKRLLMNRWFLLLLLSYGLNTGAFYSISTLLNPVYMWYFEKTDHASKYAGTIGMLMIAGGIFGSLVGGYVLDKSKAYKTVTFIVYLLSFLSMVLFTSTVHLHEYVAFFTMTIVGFFMTGYLPVGFEYGVEITYPENEAISSSLLNVSAQIFGLCTTQFQEYLIFKQHKVLISNVMLCIILIVGGVITLLIRSPLRRQNAQHGGDNLLENNVACAVVSDTNSVVNA</sequence>
<dbReference type="InterPro" id="IPR011701">
    <property type="entry name" value="MFS"/>
</dbReference>
<feature type="region of interest" description="Disordered" evidence="5">
    <location>
        <begin position="1"/>
        <end position="27"/>
    </location>
</feature>
<accession>F2DQ47</accession>
<feature type="transmembrane region" description="Helical" evidence="6">
    <location>
        <begin position="148"/>
        <end position="173"/>
    </location>
</feature>
<dbReference type="Gene3D" id="1.20.1250.20">
    <property type="entry name" value="MFS general substrate transporter like domains"/>
    <property type="match status" value="1"/>
</dbReference>
<dbReference type="Pfam" id="PF07690">
    <property type="entry name" value="MFS_1"/>
    <property type="match status" value="1"/>
</dbReference>
<reference evidence="8" key="1">
    <citation type="journal article" date="2011" name="Plant Physiol.">
        <title>Comprehensive sequence analysis of 24,783 barley full-length cDNAs derived from 12 clone libraries.</title>
        <authorList>
            <person name="Matsumoto T."/>
            <person name="Tanaka T."/>
            <person name="Sakai H."/>
            <person name="Amano N."/>
            <person name="Kanamori H."/>
            <person name="Kurita K."/>
            <person name="Kikuta A."/>
            <person name="Kamiya K."/>
            <person name="Yamamoto M."/>
            <person name="Ikawa H."/>
            <person name="Fujii N."/>
            <person name="Hori K."/>
            <person name="Itoh T."/>
            <person name="Sato K."/>
        </authorList>
    </citation>
    <scope>NUCLEOTIDE SEQUENCE</scope>
    <source>
        <tissue evidence="8">Shoot and root</tissue>
    </source>
</reference>
<dbReference type="GO" id="GO:0016020">
    <property type="term" value="C:membrane"/>
    <property type="evidence" value="ECO:0007669"/>
    <property type="project" value="UniProtKB-SubCell"/>
</dbReference>
<feature type="transmembrane region" description="Helical" evidence="6">
    <location>
        <begin position="440"/>
        <end position="460"/>
    </location>
</feature>
<evidence type="ECO:0000259" key="7">
    <source>
        <dbReference type="PROSITE" id="PS50850"/>
    </source>
</evidence>
<name>F2DQ47_HORVV</name>
<feature type="transmembrane region" description="Helical" evidence="6">
    <location>
        <begin position="375"/>
        <end position="393"/>
    </location>
</feature>
<feature type="transmembrane region" description="Helical" evidence="6">
    <location>
        <begin position="185"/>
        <end position="204"/>
    </location>
</feature>
<dbReference type="PANTHER" id="PTHR10924:SF4">
    <property type="entry name" value="GH15861P"/>
    <property type="match status" value="1"/>
</dbReference>
<dbReference type="PANTHER" id="PTHR10924">
    <property type="entry name" value="MAJOR FACILITATOR SUPERFAMILY PROTEIN-RELATED"/>
    <property type="match status" value="1"/>
</dbReference>
<feature type="transmembrane region" description="Helical" evidence="6">
    <location>
        <begin position="49"/>
        <end position="76"/>
    </location>
</feature>
<evidence type="ECO:0000256" key="1">
    <source>
        <dbReference type="ARBA" id="ARBA00004141"/>
    </source>
</evidence>
<feature type="transmembrane region" description="Helical" evidence="6">
    <location>
        <begin position="352"/>
        <end position="369"/>
    </location>
</feature>
<protein>
    <submittedName>
        <fullName evidence="8">Predicted protein</fullName>
    </submittedName>
</protein>
<feature type="domain" description="Major facilitator superfamily (MFS) profile" evidence="7">
    <location>
        <begin position="54"/>
        <end position="465"/>
    </location>
</feature>
<keyword evidence="2 6" id="KW-0812">Transmembrane</keyword>
<dbReference type="PROSITE" id="PS50850">
    <property type="entry name" value="MFS"/>
    <property type="match status" value="1"/>
</dbReference>
<evidence type="ECO:0000256" key="3">
    <source>
        <dbReference type="ARBA" id="ARBA00022989"/>
    </source>
</evidence>
<dbReference type="CDD" id="cd17398">
    <property type="entry name" value="MFS_FLVCR_like"/>
    <property type="match status" value="1"/>
</dbReference>
<dbReference type="InterPro" id="IPR036259">
    <property type="entry name" value="MFS_trans_sf"/>
</dbReference>
<dbReference type="AlphaFoldDB" id="F2DQ47"/>
<feature type="transmembrane region" description="Helical" evidence="6">
    <location>
        <begin position="124"/>
        <end position="142"/>
    </location>
</feature>
<comment type="subcellular location">
    <subcellularLocation>
        <location evidence="1">Membrane</location>
        <topology evidence="1">Multi-pass membrane protein</topology>
    </subcellularLocation>
</comment>
<keyword evidence="4 6" id="KW-0472">Membrane</keyword>
<evidence type="ECO:0000256" key="4">
    <source>
        <dbReference type="ARBA" id="ARBA00023136"/>
    </source>
</evidence>
<evidence type="ECO:0000256" key="2">
    <source>
        <dbReference type="ARBA" id="ARBA00022692"/>
    </source>
</evidence>
<evidence type="ECO:0000313" key="8">
    <source>
        <dbReference type="EMBL" id="BAJ97218.1"/>
    </source>
</evidence>
<dbReference type="InterPro" id="IPR020846">
    <property type="entry name" value="MFS_dom"/>
</dbReference>
<feature type="transmembrane region" description="Helical" evidence="6">
    <location>
        <begin position="279"/>
        <end position="298"/>
    </location>
</feature>
<organism evidence="8">
    <name type="scientific">Hordeum vulgare subsp. vulgare</name>
    <name type="common">Domesticated barley</name>
    <dbReference type="NCBI Taxonomy" id="112509"/>
    <lineage>
        <taxon>Eukaryota</taxon>
        <taxon>Viridiplantae</taxon>
        <taxon>Streptophyta</taxon>
        <taxon>Embryophyta</taxon>
        <taxon>Tracheophyta</taxon>
        <taxon>Spermatophyta</taxon>
        <taxon>Magnoliopsida</taxon>
        <taxon>Liliopsida</taxon>
        <taxon>Poales</taxon>
        <taxon>Poaceae</taxon>
        <taxon>BOP clade</taxon>
        <taxon>Pooideae</taxon>
        <taxon>Triticodae</taxon>
        <taxon>Triticeae</taxon>
        <taxon>Hordeinae</taxon>
        <taxon>Hordeum</taxon>
    </lineage>
</organism>
<dbReference type="GO" id="GO:0022857">
    <property type="term" value="F:transmembrane transporter activity"/>
    <property type="evidence" value="ECO:0007669"/>
    <property type="project" value="InterPro"/>
</dbReference>
<dbReference type="InterPro" id="IPR049680">
    <property type="entry name" value="FLVCR1-2_SLC49-like"/>
</dbReference>
<proteinExistence type="evidence at transcript level"/>
<feature type="transmembrane region" description="Helical" evidence="6">
    <location>
        <begin position="224"/>
        <end position="244"/>
    </location>
</feature>
<feature type="compositionally biased region" description="Polar residues" evidence="5">
    <location>
        <begin position="12"/>
        <end position="27"/>
    </location>
</feature>
<evidence type="ECO:0000256" key="5">
    <source>
        <dbReference type="SAM" id="MobiDB-lite"/>
    </source>
</evidence>
<dbReference type="SUPFAM" id="SSF103473">
    <property type="entry name" value="MFS general substrate transporter"/>
    <property type="match status" value="1"/>
</dbReference>
<dbReference type="EMBL" id="AK366015">
    <property type="protein sequence ID" value="BAJ97218.1"/>
    <property type="molecule type" value="mRNA"/>
</dbReference>